<accession>A0ABU1U153</accession>
<proteinExistence type="predicted"/>
<dbReference type="InterPro" id="IPR039564">
    <property type="entry name" value="Peptidase_C39-like"/>
</dbReference>
<name>A0ABU1U153_9BACL</name>
<reference evidence="2 3" key="1">
    <citation type="submission" date="2023-07" db="EMBL/GenBank/DDBJ databases">
        <title>Sorghum-associated microbial communities from plants grown in Nebraska, USA.</title>
        <authorList>
            <person name="Schachtman D."/>
        </authorList>
    </citation>
    <scope>NUCLEOTIDE SEQUENCE [LARGE SCALE GENOMIC DNA]</scope>
    <source>
        <strain evidence="2 3">BE211</strain>
    </source>
</reference>
<evidence type="ECO:0000313" key="2">
    <source>
        <dbReference type="EMBL" id="MDR7073204.1"/>
    </source>
</evidence>
<dbReference type="PIRSF" id="PIRSF032442">
    <property type="entry name" value="UCP032442"/>
    <property type="match status" value="1"/>
</dbReference>
<evidence type="ECO:0000259" key="1">
    <source>
        <dbReference type="Pfam" id="PF13529"/>
    </source>
</evidence>
<organism evidence="2 3">
    <name type="scientific">Fictibacillus barbaricus</name>
    <dbReference type="NCBI Taxonomy" id="182136"/>
    <lineage>
        <taxon>Bacteria</taxon>
        <taxon>Bacillati</taxon>
        <taxon>Bacillota</taxon>
        <taxon>Bacilli</taxon>
        <taxon>Bacillales</taxon>
        <taxon>Fictibacillaceae</taxon>
        <taxon>Fictibacillus</taxon>
    </lineage>
</organism>
<dbReference type="PANTHER" id="PTHR37806">
    <property type="entry name" value="LMO0724 PROTEIN"/>
    <property type="match status" value="1"/>
</dbReference>
<evidence type="ECO:0000313" key="3">
    <source>
        <dbReference type="Proteomes" id="UP001258181"/>
    </source>
</evidence>
<dbReference type="Gene3D" id="3.90.70.10">
    <property type="entry name" value="Cysteine proteinases"/>
    <property type="match status" value="1"/>
</dbReference>
<sequence length="254" mass="29314">MKKLLLILVIAFMFGAFYGYYQDRKTDAQEENKIVTLHTKSNSNQYKENVTRDKGKTLIKNVPLIMQMPELDRGCEVTSLAMLLQYAKVDVDKMELAKKIKKLDMPYEHKNGIYYYGNPNDGFVGDIYTFDNMGYGVYHKPVAALAKKYLPGRIKDISGKSFEDVLRNVEEGKPVWIITNATFNKLPKSEFRTWNTPSGKVQITWKEHSVVITGFDEENIYINDPLVKEPNRKLPREAFQKAWEQMGSQAITIH</sequence>
<dbReference type="RefSeq" id="WP_310258712.1">
    <property type="nucleotide sequence ID" value="NZ_JAVDWA010000003.1"/>
</dbReference>
<dbReference type="EMBL" id="JAVDWA010000003">
    <property type="protein sequence ID" value="MDR7073204.1"/>
    <property type="molecule type" value="Genomic_DNA"/>
</dbReference>
<dbReference type="InterPro" id="IPR039563">
    <property type="entry name" value="Peptidase_C39_single_dom"/>
</dbReference>
<dbReference type="Pfam" id="PF13529">
    <property type="entry name" value="Peptidase_C39_2"/>
    <property type="match status" value="1"/>
</dbReference>
<dbReference type="InterPro" id="IPR016997">
    <property type="entry name" value="UCP032442"/>
</dbReference>
<keyword evidence="3" id="KW-1185">Reference proteome</keyword>
<dbReference type="Proteomes" id="UP001258181">
    <property type="component" value="Unassembled WGS sequence"/>
</dbReference>
<gene>
    <name evidence="2" type="ORF">J2X07_002190</name>
</gene>
<comment type="caution">
    <text evidence="2">The sequence shown here is derived from an EMBL/GenBank/DDBJ whole genome shotgun (WGS) entry which is preliminary data.</text>
</comment>
<protein>
    <submittedName>
        <fullName evidence="2">Uncharacterized protein YvpB</fullName>
    </submittedName>
</protein>
<dbReference type="CDD" id="cd02549">
    <property type="entry name" value="Peptidase_C39A"/>
    <property type="match status" value="1"/>
</dbReference>
<dbReference type="PANTHER" id="PTHR37806:SF1">
    <property type="entry name" value="PEPTIDASE C39-LIKE DOMAIN-CONTAINING PROTEIN"/>
    <property type="match status" value="1"/>
</dbReference>
<feature type="domain" description="Peptidase C39-like" evidence="1">
    <location>
        <begin position="61"/>
        <end position="225"/>
    </location>
</feature>